<feature type="transmembrane region" description="Helical" evidence="5">
    <location>
        <begin position="365"/>
        <end position="392"/>
    </location>
</feature>
<evidence type="ECO:0000256" key="5">
    <source>
        <dbReference type="SAM" id="Phobius"/>
    </source>
</evidence>
<protein>
    <submittedName>
        <fullName evidence="6">Spore germination protein</fullName>
    </submittedName>
</protein>
<feature type="transmembrane region" description="Helical" evidence="5">
    <location>
        <begin position="333"/>
        <end position="353"/>
    </location>
</feature>
<keyword evidence="3 4" id="KW-0472">Membrane</keyword>
<evidence type="ECO:0000256" key="3">
    <source>
        <dbReference type="ARBA" id="ARBA00023136"/>
    </source>
</evidence>
<evidence type="ECO:0000256" key="2">
    <source>
        <dbReference type="ARBA" id="ARBA00005278"/>
    </source>
</evidence>
<evidence type="ECO:0000256" key="4">
    <source>
        <dbReference type="PIRNR" id="PIRNR005690"/>
    </source>
</evidence>
<comment type="subcellular location">
    <subcellularLocation>
        <location evidence="4">Cell membrane</location>
    </subcellularLocation>
    <subcellularLocation>
        <location evidence="1">Membrane</location>
        <topology evidence="1">Multi-pass membrane protein</topology>
    </subcellularLocation>
</comment>
<evidence type="ECO:0000256" key="1">
    <source>
        <dbReference type="ARBA" id="ARBA00004141"/>
    </source>
</evidence>
<dbReference type="InterPro" id="IPR004995">
    <property type="entry name" value="Spore_Ger"/>
</dbReference>
<comment type="caution">
    <text evidence="6">The sequence shown here is derived from an EMBL/GenBank/DDBJ whole genome shotgun (WGS) entry which is preliminary data.</text>
</comment>
<sequence length="492" mass="56111">MRQHDDKIEISANMRENKAYMEKRLGMDVSFDLGFREVILLKRKVHIYYLTGLCDSLIIQDLLKELVNLNDHESNSSKLPEIIENRLLHQQIQKVKTMDESVDQILSGLIVVFIDGEKFSYVVDVRHYPGRTPEEPDTERVIRGARDGYTENIIENTALTRRRLRDARLRHEMLKVGERSKTDVCISYVKDIADEGLIHLIKKKIQEIEIDGISMADKTIEEFIIDRKWNPYPLVRYTERPDVAANHLLEGHVLIMVDTSPSAIILPTTFFHHLQHAEEYRQAPAIGTFVRWIRFLAILASMYLLPLWLLFVIDPTILPKALTFIGPNEEGNIPIMIQIIMAIIGIEFLRMAAIHTPTPLSTSMGLIAAVLIGQIAIDVGMFSPEVILYVSISAIGSYVTPSYELSVANKVVNILLVLITGLFGAVGFVVGISLHLLYLIQLKSIKTPYLWPFLPFNPRAMLQIIFRIPVPYSNSRPSIVHPKNNYRQPTEK</sequence>
<organism evidence="6 7">
    <name type="scientific">Oceanobacillus kapialis</name>
    <dbReference type="NCBI Taxonomy" id="481353"/>
    <lineage>
        <taxon>Bacteria</taxon>
        <taxon>Bacillati</taxon>
        <taxon>Bacillota</taxon>
        <taxon>Bacilli</taxon>
        <taxon>Bacillales</taxon>
        <taxon>Bacillaceae</taxon>
        <taxon>Oceanobacillus</taxon>
    </lineage>
</organism>
<reference evidence="7" key="1">
    <citation type="journal article" date="2019" name="Int. J. Syst. Evol. Microbiol.">
        <title>The Global Catalogue of Microorganisms (GCM) 10K type strain sequencing project: providing services to taxonomists for standard genome sequencing and annotation.</title>
        <authorList>
            <consortium name="The Broad Institute Genomics Platform"/>
            <consortium name="The Broad Institute Genome Sequencing Center for Infectious Disease"/>
            <person name="Wu L."/>
            <person name="Ma J."/>
        </authorList>
    </citation>
    <scope>NUCLEOTIDE SEQUENCE [LARGE SCALE GENOMIC DNA]</scope>
    <source>
        <strain evidence="7">TISTR 1858</strain>
    </source>
</reference>
<dbReference type="InterPro" id="IPR050768">
    <property type="entry name" value="UPF0353/GerABKA_families"/>
</dbReference>
<keyword evidence="5" id="KW-1133">Transmembrane helix</keyword>
<dbReference type="PIRSF" id="PIRSF005690">
    <property type="entry name" value="GerBA"/>
    <property type="match status" value="1"/>
</dbReference>
<comment type="similarity">
    <text evidence="2 4">Belongs to the GerABKA family.</text>
</comment>
<proteinExistence type="inferred from homology"/>
<feature type="transmembrane region" description="Helical" evidence="5">
    <location>
        <begin position="412"/>
        <end position="440"/>
    </location>
</feature>
<dbReference type="Proteomes" id="UP001597451">
    <property type="component" value="Unassembled WGS sequence"/>
</dbReference>
<dbReference type="PANTHER" id="PTHR22550:SF9">
    <property type="entry name" value="STAGE V SPORULATION PROTEIN AF"/>
    <property type="match status" value="1"/>
</dbReference>
<gene>
    <name evidence="6" type="ORF">ACFSUN_18375</name>
</gene>
<dbReference type="PANTHER" id="PTHR22550">
    <property type="entry name" value="SPORE GERMINATION PROTEIN"/>
    <property type="match status" value="1"/>
</dbReference>
<dbReference type="Pfam" id="PF03323">
    <property type="entry name" value="GerA"/>
    <property type="match status" value="1"/>
</dbReference>
<accession>A0ABW5Q5E2</accession>
<evidence type="ECO:0000313" key="7">
    <source>
        <dbReference type="Proteomes" id="UP001597451"/>
    </source>
</evidence>
<feature type="transmembrane region" description="Helical" evidence="5">
    <location>
        <begin position="292"/>
        <end position="313"/>
    </location>
</feature>
<keyword evidence="7" id="KW-1185">Reference proteome</keyword>
<name>A0ABW5Q5E2_9BACI</name>
<dbReference type="RefSeq" id="WP_379564276.1">
    <property type="nucleotide sequence ID" value="NZ_JBHUMX010000045.1"/>
</dbReference>
<dbReference type="EMBL" id="JBHUMX010000045">
    <property type="protein sequence ID" value="MFD2630739.1"/>
    <property type="molecule type" value="Genomic_DNA"/>
</dbReference>
<evidence type="ECO:0000313" key="6">
    <source>
        <dbReference type="EMBL" id="MFD2630739.1"/>
    </source>
</evidence>
<keyword evidence="5" id="KW-0812">Transmembrane</keyword>